<evidence type="ECO:0000256" key="1">
    <source>
        <dbReference type="ARBA" id="ARBA00022559"/>
    </source>
</evidence>
<comment type="caution">
    <text evidence="4">The sequence shown here is derived from an EMBL/GenBank/DDBJ whole genome shotgun (WGS) entry which is preliminary data.</text>
</comment>
<keyword evidence="4" id="KW-0378">Hydrolase</keyword>
<dbReference type="Pfam" id="PF00561">
    <property type="entry name" value="Abhydrolase_1"/>
    <property type="match status" value="1"/>
</dbReference>
<dbReference type="PANTHER" id="PTHR43433:SF5">
    <property type="entry name" value="AB HYDROLASE-1 DOMAIN-CONTAINING PROTEIN"/>
    <property type="match status" value="1"/>
</dbReference>
<dbReference type="PRINTS" id="PR00412">
    <property type="entry name" value="EPOXHYDRLASE"/>
</dbReference>
<keyword evidence="1" id="KW-0560">Oxidoreductase</keyword>
<dbReference type="InterPro" id="IPR000639">
    <property type="entry name" value="Epox_hydrolase-like"/>
</dbReference>
<dbReference type="InterPro" id="IPR000073">
    <property type="entry name" value="AB_hydrolase_1"/>
</dbReference>
<feature type="region of interest" description="Disordered" evidence="2">
    <location>
        <begin position="183"/>
        <end position="203"/>
    </location>
</feature>
<name>A0ABP4QM92_9ACTN</name>
<dbReference type="InterPro" id="IPR050471">
    <property type="entry name" value="AB_hydrolase"/>
</dbReference>
<keyword evidence="1" id="KW-0575">Peroxidase</keyword>
<dbReference type="PANTHER" id="PTHR43433">
    <property type="entry name" value="HYDROLASE, ALPHA/BETA FOLD FAMILY PROTEIN"/>
    <property type="match status" value="1"/>
</dbReference>
<dbReference type="InterPro" id="IPR029058">
    <property type="entry name" value="AB_hydrolase_fold"/>
</dbReference>
<dbReference type="Proteomes" id="UP001500393">
    <property type="component" value="Unassembled WGS sequence"/>
</dbReference>
<dbReference type="Gene3D" id="3.40.50.1820">
    <property type="entry name" value="alpha/beta hydrolase"/>
    <property type="match status" value="1"/>
</dbReference>
<dbReference type="GO" id="GO:0016787">
    <property type="term" value="F:hydrolase activity"/>
    <property type="evidence" value="ECO:0007669"/>
    <property type="project" value="UniProtKB-KW"/>
</dbReference>
<protein>
    <submittedName>
        <fullName evidence="4">Alpha/beta hydrolase</fullName>
    </submittedName>
</protein>
<organism evidence="4 5">
    <name type="scientific">Kribbella sancticallisti</name>
    <dbReference type="NCBI Taxonomy" id="460087"/>
    <lineage>
        <taxon>Bacteria</taxon>
        <taxon>Bacillati</taxon>
        <taxon>Actinomycetota</taxon>
        <taxon>Actinomycetes</taxon>
        <taxon>Propionibacteriales</taxon>
        <taxon>Kribbellaceae</taxon>
        <taxon>Kribbella</taxon>
    </lineage>
</organism>
<feature type="domain" description="AB hydrolase-1" evidence="3">
    <location>
        <begin position="29"/>
        <end position="320"/>
    </location>
</feature>
<evidence type="ECO:0000259" key="3">
    <source>
        <dbReference type="Pfam" id="PF00561"/>
    </source>
</evidence>
<evidence type="ECO:0000313" key="5">
    <source>
        <dbReference type="Proteomes" id="UP001500393"/>
    </source>
</evidence>
<accession>A0ABP4QM92</accession>
<gene>
    <name evidence="4" type="ORF">GCM10009789_80880</name>
</gene>
<evidence type="ECO:0000256" key="2">
    <source>
        <dbReference type="SAM" id="MobiDB-lite"/>
    </source>
</evidence>
<sequence length="338" mass="35987">MQAERAGVVTADGVRLRVETAGSPDAPVTVVLGHGWTCSTRSWHHQISDLPRVLGADAVRVVAYDHRGHGQSDAAPTGTTRIEQLADDLAVVLDEVVGDGPVVYAGHSMGGMTLMALAEQHPELFGSRIKAAALVSTSSGQLASQAFGLPARFDGAASVLAPRAMNLAGERIERRAARRASRTGAVGRAVQDDHDAAQAAGTPDAAGAVRAAWLREASVRVRRPAVRQLVFGKKADPAEVDILLADLEATPGRSFSGFFEAITRHDLAHALTALDGLPVEIMHGTRDRLIPPRHGNRLAELVPSARLWMYPGAGHMLMQERPRDVTQRLASLARKVKP</sequence>
<dbReference type="SUPFAM" id="SSF53474">
    <property type="entry name" value="alpha/beta-Hydrolases"/>
    <property type="match status" value="1"/>
</dbReference>
<evidence type="ECO:0000313" key="4">
    <source>
        <dbReference type="EMBL" id="GAA1614578.1"/>
    </source>
</evidence>
<reference evidence="5" key="1">
    <citation type="journal article" date="2019" name="Int. J. Syst. Evol. Microbiol.">
        <title>The Global Catalogue of Microorganisms (GCM) 10K type strain sequencing project: providing services to taxonomists for standard genome sequencing and annotation.</title>
        <authorList>
            <consortium name="The Broad Institute Genomics Platform"/>
            <consortium name="The Broad Institute Genome Sequencing Center for Infectious Disease"/>
            <person name="Wu L."/>
            <person name="Ma J."/>
        </authorList>
    </citation>
    <scope>NUCLEOTIDE SEQUENCE [LARGE SCALE GENOMIC DNA]</scope>
    <source>
        <strain evidence="5">JCM 14969</strain>
    </source>
</reference>
<dbReference type="EMBL" id="BAAAOS010000064">
    <property type="protein sequence ID" value="GAA1614578.1"/>
    <property type="molecule type" value="Genomic_DNA"/>
</dbReference>
<proteinExistence type="predicted"/>
<keyword evidence="5" id="KW-1185">Reference proteome</keyword>